<dbReference type="eggNOG" id="arCOG03927">
    <property type="taxonomic scope" value="Archaea"/>
</dbReference>
<dbReference type="EMBL" id="AOHY01000032">
    <property type="protein sequence ID" value="ELY48508.1"/>
    <property type="molecule type" value="Genomic_DNA"/>
</dbReference>
<dbReference type="STRING" id="1227500.C494_10855"/>
<proteinExistence type="predicted"/>
<reference evidence="1 2" key="1">
    <citation type="journal article" date="2014" name="PLoS Genet.">
        <title>Phylogenetically driven sequencing of extremely halophilic archaea reveals strategies for static and dynamic osmo-response.</title>
        <authorList>
            <person name="Becker E.A."/>
            <person name="Seitzer P.M."/>
            <person name="Tritt A."/>
            <person name="Larsen D."/>
            <person name="Krusor M."/>
            <person name="Yao A.I."/>
            <person name="Wu D."/>
            <person name="Madern D."/>
            <person name="Eisen J.A."/>
            <person name="Darling A.E."/>
            <person name="Facciotti M.T."/>
        </authorList>
    </citation>
    <scope>NUCLEOTIDE SEQUENCE [LARGE SCALE GENOMIC DNA]</scope>
    <source>
        <strain evidence="1 2">JCM 10635</strain>
    </source>
</reference>
<dbReference type="InterPro" id="IPR045396">
    <property type="entry name" value="DUF6517"/>
</dbReference>
<organism evidence="1 2">
    <name type="scientific">Natronorubrum bangense JCM 10635</name>
    <dbReference type="NCBI Taxonomy" id="1227500"/>
    <lineage>
        <taxon>Archaea</taxon>
        <taxon>Methanobacteriati</taxon>
        <taxon>Methanobacteriota</taxon>
        <taxon>Stenosarchaea group</taxon>
        <taxon>Halobacteria</taxon>
        <taxon>Halobacteriales</taxon>
        <taxon>Natrialbaceae</taxon>
        <taxon>Natronorubrum</taxon>
    </lineage>
</organism>
<accession>L9WJJ4</accession>
<dbReference type="PATRIC" id="fig|1227500.6.peg.2185"/>
<comment type="caution">
    <text evidence="1">The sequence shown here is derived from an EMBL/GenBank/DDBJ whole genome shotgun (WGS) entry which is preliminary data.</text>
</comment>
<keyword evidence="2" id="KW-1185">Reference proteome</keyword>
<dbReference type="RefSeq" id="WP_006066320.1">
    <property type="nucleotide sequence ID" value="NZ_AOHY01000032.1"/>
</dbReference>
<dbReference type="GeneID" id="39850502"/>
<dbReference type="Proteomes" id="UP000011690">
    <property type="component" value="Unassembled WGS sequence"/>
</dbReference>
<dbReference type="AlphaFoldDB" id="L9WJJ4"/>
<gene>
    <name evidence="1" type="ORF">C494_10855</name>
</gene>
<name>L9WJJ4_9EURY</name>
<sequence>MIAYCRVMPSDLPEPLATSWRPLGTRTGQMNVLVLSITAETTLYEPVEPAVRGTTVGASEIPVRSLFTVDLSFSPPLPNVGIPPSSVFSQAAPKAKRQFVNTIEDEGLVIDGTRTTLEFEATNGESGIWYVLDVGYPVDPDLLGTEIGPIDAEVHVAVWPTETSYGMAGGTVPLESVADVVGETELAAADLPADIEVAPDCDRETIAELVRTIDLESDDETAG</sequence>
<evidence type="ECO:0000313" key="2">
    <source>
        <dbReference type="Proteomes" id="UP000011690"/>
    </source>
</evidence>
<protein>
    <submittedName>
        <fullName evidence="1">Uncharacterized protein</fullName>
    </submittedName>
</protein>
<evidence type="ECO:0000313" key="1">
    <source>
        <dbReference type="EMBL" id="ELY48508.1"/>
    </source>
</evidence>
<dbReference type="Pfam" id="PF20127">
    <property type="entry name" value="DUF6517"/>
    <property type="match status" value="1"/>
</dbReference>